<dbReference type="EMBL" id="LT598496">
    <property type="protein sequence ID" value="SBV24859.1"/>
    <property type="molecule type" value="Genomic_DNA"/>
</dbReference>
<protein>
    <recommendedName>
        <fullName evidence="6">Transport permease protein</fullName>
    </recommendedName>
</protein>
<keyword evidence="2 6" id="KW-0812">Transmembrane</keyword>
<evidence type="ECO:0000313" key="8">
    <source>
        <dbReference type="EMBL" id="SBV24859.1"/>
    </source>
</evidence>
<dbReference type="PIRSF" id="PIRSF006648">
    <property type="entry name" value="DrrB"/>
    <property type="match status" value="1"/>
</dbReference>
<evidence type="ECO:0000256" key="5">
    <source>
        <dbReference type="ARBA" id="ARBA00023251"/>
    </source>
</evidence>
<dbReference type="OrthoDB" id="670210at2"/>
<feature type="transmembrane region" description="Helical" evidence="6">
    <location>
        <begin position="27"/>
        <end position="49"/>
    </location>
</feature>
<dbReference type="PROSITE" id="PS51012">
    <property type="entry name" value="ABC_TM2"/>
    <property type="match status" value="1"/>
</dbReference>
<dbReference type="GO" id="GO:0043190">
    <property type="term" value="C:ATP-binding cassette (ABC) transporter complex"/>
    <property type="evidence" value="ECO:0007669"/>
    <property type="project" value="InterPro"/>
</dbReference>
<feature type="domain" description="ABC transmembrane type-2" evidence="7">
    <location>
        <begin position="25"/>
        <end position="251"/>
    </location>
</feature>
<keyword evidence="9" id="KW-1185">Reference proteome</keyword>
<keyword evidence="5" id="KW-0046">Antibiotic resistance</keyword>
<gene>
    <name evidence="8" type="ORF">GA0070620_0321</name>
</gene>
<evidence type="ECO:0000313" key="9">
    <source>
        <dbReference type="Proteomes" id="UP000199393"/>
    </source>
</evidence>
<proteinExistence type="inferred from homology"/>
<comment type="subcellular location">
    <subcellularLocation>
        <location evidence="6">Cell membrane</location>
        <topology evidence="6">Multi-pass membrane protein</topology>
    </subcellularLocation>
    <subcellularLocation>
        <location evidence="1">Membrane</location>
        <topology evidence="1">Multi-pass membrane protein</topology>
    </subcellularLocation>
</comment>
<evidence type="ECO:0000256" key="3">
    <source>
        <dbReference type="ARBA" id="ARBA00022989"/>
    </source>
</evidence>
<comment type="similarity">
    <text evidence="6">Belongs to the ABC-2 integral membrane protein family.</text>
</comment>
<dbReference type="InterPro" id="IPR000412">
    <property type="entry name" value="ABC_2_transport"/>
</dbReference>
<evidence type="ECO:0000256" key="6">
    <source>
        <dbReference type="RuleBase" id="RU361157"/>
    </source>
</evidence>
<dbReference type="GO" id="GO:0140359">
    <property type="term" value="F:ABC-type transporter activity"/>
    <property type="evidence" value="ECO:0007669"/>
    <property type="project" value="InterPro"/>
</dbReference>
<name>A0A1C3MWZ8_9ACTN</name>
<keyword evidence="6" id="KW-1003">Cell membrane</keyword>
<evidence type="ECO:0000259" key="7">
    <source>
        <dbReference type="PROSITE" id="PS51012"/>
    </source>
</evidence>
<dbReference type="Pfam" id="PF01061">
    <property type="entry name" value="ABC2_membrane"/>
    <property type="match status" value="1"/>
</dbReference>
<feature type="transmembrane region" description="Helical" evidence="6">
    <location>
        <begin position="61"/>
        <end position="81"/>
    </location>
</feature>
<dbReference type="STRING" id="307121.GA0070620_0321"/>
<feature type="transmembrane region" description="Helical" evidence="6">
    <location>
        <begin position="226"/>
        <end position="248"/>
    </location>
</feature>
<dbReference type="Proteomes" id="UP000199393">
    <property type="component" value="Chromosome I"/>
</dbReference>
<dbReference type="InterPro" id="IPR051784">
    <property type="entry name" value="Nod_factor_ABC_transporter"/>
</dbReference>
<keyword evidence="6" id="KW-0813">Transport</keyword>
<evidence type="ECO:0000256" key="1">
    <source>
        <dbReference type="ARBA" id="ARBA00004141"/>
    </source>
</evidence>
<dbReference type="PANTHER" id="PTHR43229:SF2">
    <property type="entry name" value="NODULATION PROTEIN J"/>
    <property type="match status" value="1"/>
</dbReference>
<dbReference type="InterPro" id="IPR047817">
    <property type="entry name" value="ABC2_TM_bact-type"/>
</dbReference>
<keyword evidence="4 6" id="KW-0472">Membrane</keyword>
<organism evidence="8 9">
    <name type="scientific">Micromonospora krabiensis</name>
    <dbReference type="NCBI Taxonomy" id="307121"/>
    <lineage>
        <taxon>Bacteria</taxon>
        <taxon>Bacillati</taxon>
        <taxon>Actinomycetota</taxon>
        <taxon>Actinomycetes</taxon>
        <taxon>Micromonosporales</taxon>
        <taxon>Micromonosporaceae</taxon>
        <taxon>Micromonospora</taxon>
    </lineage>
</organism>
<dbReference type="RefSeq" id="WP_091587820.1">
    <property type="nucleotide sequence ID" value="NZ_JBHRWG010000002.1"/>
</dbReference>
<reference evidence="9" key="1">
    <citation type="submission" date="2016-06" db="EMBL/GenBank/DDBJ databases">
        <authorList>
            <person name="Varghese N."/>
        </authorList>
    </citation>
    <scope>NUCLEOTIDE SEQUENCE [LARGE SCALE GENOMIC DNA]</scope>
    <source>
        <strain evidence="9">DSM 45344</strain>
    </source>
</reference>
<accession>A0A1C3MWZ8</accession>
<sequence>MNKHFLGDTAVLLGRSLRHIARSPDTIITTVITPIAMLLLFVYVLGGAIQTGSGSYVNYLLPGILIITIASGISYTAYRLFQDLQGGIFERFQSMPIARSAVLWAHVLTSLVANLISLVVVVLVALAMGFRSGAGVLDWLAVAGILILFTLALTWLAVIPGLTAKSVDGASAFAYPLIFLPFISSAFVPTASMPGPVRAFAENQPVTSIVNSLRALFTDQPVGTGIWTALAWCVGLLVAAFTFAGITYRRRTS</sequence>
<dbReference type="PANTHER" id="PTHR43229">
    <property type="entry name" value="NODULATION PROTEIN J"/>
    <property type="match status" value="1"/>
</dbReference>
<evidence type="ECO:0000256" key="2">
    <source>
        <dbReference type="ARBA" id="ARBA00022692"/>
    </source>
</evidence>
<evidence type="ECO:0000256" key="4">
    <source>
        <dbReference type="ARBA" id="ARBA00023136"/>
    </source>
</evidence>
<keyword evidence="3 6" id="KW-1133">Transmembrane helix</keyword>
<dbReference type="InterPro" id="IPR013525">
    <property type="entry name" value="ABC2_TM"/>
</dbReference>
<feature type="transmembrane region" description="Helical" evidence="6">
    <location>
        <begin position="139"/>
        <end position="158"/>
    </location>
</feature>
<dbReference type="AlphaFoldDB" id="A0A1C3MWZ8"/>
<dbReference type="PATRIC" id="fig|307121.4.peg.325"/>
<dbReference type="GO" id="GO:0046677">
    <property type="term" value="P:response to antibiotic"/>
    <property type="evidence" value="ECO:0007669"/>
    <property type="project" value="UniProtKB-KW"/>
</dbReference>
<feature type="transmembrane region" description="Helical" evidence="6">
    <location>
        <begin position="102"/>
        <end position="127"/>
    </location>
</feature>
<feature type="transmembrane region" description="Helical" evidence="6">
    <location>
        <begin position="170"/>
        <end position="188"/>
    </location>
</feature>